<dbReference type="RefSeq" id="WP_188754822.1">
    <property type="nucleotide sequence ID" value="NZ_BMJY01000002.1"/>
</dbReference>
<comment type="similarity">
    <text evidence="1">Belongs to the UPF0311 family.</text>
</comment>
<dbReference type="HAMAP" id="MF_00775">
    <property type="entry name" value="UPF0311"/>
    <property type="match status" value="1"/>
</dbReference>
<sequence>MTSNADYPPPAPIELEWAFSVRIDFTERIQFKTPAGKRSYVPAAGGEIWGPRLQGRVVAGSGADYAGVYGLDAHYMLEASDGSPIYVHNSGYLYALDGSPTATDQPGWGGDKEFYFRITPRFDAPVGPHDWLTRTIILGTGQRHANPDHTVFTYYAVK</sequence>
<dbReference type="Proteomes" id="UP000657592">
    <property type="component" value="Unassembled WGS sequence"/>
</dbReference>
<evidence type="ECO:0000313" key="3">
    <source>
        <dbReference type="Proteomes" id="UP000657592"/>
    </source>
</evidence>
<accession>A0A917IEW7</accession>
<proteinExistence type="inferred from homology"/>
<protein>
    <recommendedName>
        <fullName evidence="1">UPF0311 protein GCM10010921_06500</fullName>
    </recommendedName>
</protein>
<name>A0A917IEW7_9MICO</name>
<reference evidence="2" key="2">
    <citation type="submission" date="2020-09" db="EMBL/GenBank/DDBJ databases">
        <authorList>
            <person name="Sun Q."/>
            <person name="Zhou Y."/>
        </authorList>
    </citation>
    <scope>NUCLEOTIDE SEQUENCE</scope>
    <source>
        <strain evidence="2">CGMCC 1.15794</strain>
    </source>
</reference>
<dbReference type="Pfam" id="PF11578">
    <property type="entry name" value="DUF3237"/>
    <property type="match status" value="1"/>
</dbReference>
<evidence type="ECO:0000313" key="2">
    <source>
        <dbReference type="EMBL" id="GGH36973.1"/>
    </source>
</evidence>
<reference evidence="2" key="1">
    <citation type="journal article" date="2014" name="Int. J. Syst. Evol. Microbiol.">
        <title>Complete genome sequence of Corynebacterium casei LMG S-19264T (=DSM 44701T), isolated from a smear-ripened cheese.</title>
        <authorList>
            <consortium name="US DOE Joint Genome Institute (JGI-PGF)"/>
            <person name="Walter F."/>
            <person name="Albersmeier A."/>
            <person name="Kalinowski J."/>
            <person name="Ruckert C."/>
        </authorList>
    </citation>
    <scope>NUCLEOTIDE SEQUENCE</scope>
    <source>
        <strain evidence="2">CGMCC 1.15794</strain>
    </source>
</reference>
<gene>
    <name evidence="2" type="ORF">GCM10010921_06500</name>
</gene>
<dbReference type="PANTHER" id="PTHR37315">
    <property type="entry name" value="UPF0311 PROTEIN BLR7842"/>
    <property type="match status" value="1"/>
</dbReference>
<dbReference type="Gene3D" id="2.40.160.20">
    <property type="match status" value="1"/>
</dbReference>
<dbReference type="InterPro" id="IPR020915">
    <property type="entry name" value="UPF0311"/>
</dbReference>
<dbReference type="EMBL" id="BMJY01000002">
    <property type="protein sequence ID" value="GGH36973.1"/>
    <property type="molecule type" value="Genomic_DNA"/>
</dbReference>
<dbReference type="PANTHER" id="PTHR37315:SF1">
    <property type="entry name" value="UPF0311 PROTEIN BLR7842"/>
    <property type="match status" value="1"/>
</dbReference>
<evidence type="ECO:0000256" key="1">
    <source>
        <dbReference type="HAMAP-Rule" id="MF_00775"/>
    </source>
</evidence>
<keyword evidence="3" id="KW-1185">Reference proteome</keyword>
<dbReference type="AlphaFoldDB" id="A0A917IEW7"/>
<organism evidence="2 3">
    <name type="scientific">Microbacterium album</name>
    <dbReference type="NCBI Taxonomy" id="2053191"/>
    <lineage>
        <taxon>Bacteria</taxon>
        <taxon>Bacillati</taxon>
        <taxon>Actinomycetota</taxon>
        <taxon>Actinomycetes</taxon>
        <taxon>Micrococcales</taxon>
        <taxon>Microbacteriaceae</taxon>
        <taxon>Microbacterium</taxon>
    </lineage>
</organism>
<comment type="caution">
    <text evidence="2">The sequence shown here is derived from an EMBL/GenBank/DDBJ whole genome shotgun (WGS) entry which is preliminary data.</text>
</comment>